<dbReference type="EMBL" id="JAVIIP010000013">
    <property type="protein sequence ID" value="MDX8540393.1"/>
    <property type="molecule type" value="Genomic_DNA"/>
</dbReference>
<keyword evidence="5" id="KW-0843">Virulence</keyword>
<evidence type="ECO:0000256" key="1">
    <source>
        <dbReference type="ARBA" id="ARBA00009092"/>
    </source>
</evidence>
<evidence type="ECO:0000256" key="9">
    <source>
        <dbReference type="SAM" id="Phobius"/>
    </source>
</evidence>
<feature type="region of interest" description="Disordered" evidence="8">
    <location>
        <begin position="733"/>
        <end position="757"/>
    </location>
</feature>
<dbReference type="Pfam" id="PF01375">
    <property type="entry name" value="Enterotoxin_a"/>
    <property type="match status" value="1"/>
</dbReference>
<feature type="region of interest" description="Disordered" evidence="8">
    <location>
        <begin position="2654"/>
        <end position="2673"/>
    </location>
</feature>
<accession>A0ABU5ASZ0</accession>
<feature type="region of interest" description="Disordered" evidence="8">
    <location>
        <begin position="383"/>
        <end position="402"/>
    </location>
</feature>
<evidence type="ECO:0000256" key="4">
    <source>
        <dbReference type="ARBA" id="ARBA00022861"/>
    </source>
</evidence>
<keyword evidence="9" id="KW-0472">Membrane</keyword>
<evidence type="ECO:0000313" key="11">
    <source>
        <dbReference type="EMBL" id="MDX8540393.1"/>
    </source>
</evidence>
<protein>
    <submittedName>
        <fullName evidence="11">LysM peptidoglycan-binding domain-containing protein</fullName>
    </submittedName>
</protein>
<feature type="region of interest" description="Disordered" evidence="8">
    <location>
        <begin position="2704"/>
        <end position="2738"/>
    </location>
</feature>
<dbReference type="InterPro" id="IPR018392">
    <property type="entry name" value="LysM"/>
</dbReference>
<feature type="compositionally biased region" description="Low complexity" evidence="8">
    <location>
        <begin position="2343"/>
        <end position="2361"/>
    </location>
</feature>
<evidence type="ECO:0000256" key="8">
    <source>
        <dbReference type="SAM" id="MobiDB-lite"/>
    </source>
</evidence>
<feature type="region of interest" description="Disordered" evidence="8">
    <location>
        <begin position="3472"/>
        <end position="3511"/>
    </location>
</feature>
<keyword evidence="12" id="KW-1185">Reference proteome</keyword>
<dbReference type="RefSeq" id="WP_320321402.1">
    <property type="nucleotide sequence ID" value="NZ_JAVIIP010000013.1"/>
</dbReference>
<name>A0ABU5ASZ0_9HYPH</name>
<dbReference type="CDD" id="cd00118">
    <property type="entry name" value="LysM"/>
    <property type="match status" value="2"/>
</dbReference>
<feature type="region of interest" description="Disordered" evidence="8">
    <location>
        <begin position="1730"/>
        <end position="1760"/>
    </location>
</feature>
<feature type="transmembrane region" description="Helical" evidence="9">
    <location>
        <begin position="3391"/>
        <end position="3412"/>
    </location>
</feature>
<dbReference type="Gene3D" id="2.30.30.40">
    <property type="entry name" value="SH3 Domains"/>
    <property type="match status" value="1"/>
</dbReference>
<feature type="compositionally biased region" description="Pro residues" evidence="8">
    <location>
        <begin position="3498"/>
        <end position="3507"/>
    </location>
</feature>
<feature type="region of interest" description="Disordered" evidence="8">
    <location>
        <begin position="1560"/>
        <end position="1657"/>
    </location>
</feature>
<feature type="region of interest" description="Disordered" evidence="8">
    <location>
        <begin position="574"/>
        <end position="604"/>
    </location>
</feature>
<dbReference type="Pfam" id="PF01476">
    <property type="entry name" value="LysM"/>
    <property type="match status" value="2"/>
</dbReference>
<feature type="domain" description="LysM" evidence="10">
    <location>
        <begin position="3602"/>
        <end position="3648"/>
    </location>
</feature>
<dbReference type="InterPro" id="IPR032675">
    <property type="entry name" value="LRR_dom_sf"/>
</dbReference>
<feature type="compositionally biased region" description="Polar residues" evidence="8">
    <location>
        <begin position="3584"/>
        <end position="3595"/>
    </location>
</feature>
<feature type="domain" description="LysM" evidence="10">
    <location>
        <begin position="421"/>
        <end position="470"/>
    </location>
</feature>
<feature type="coiled-coil region" evidence="7">
    <location>
        <begin position="983"/>
        <end position="1010"/>
    </location>
</feature>
<dbReference type="Gene3D" id="3.90.210.10">
    <property type="entry name" value="Heat-Labile Enterotoxin, subunit A"/>
    <property type="match status" value="1"/>
</dbReference>
<keyword evidence="7" id="KW-0175">Coiled coil</keyword>
<evidence type="ECO:0000256" key="3">
    <source>
        <dbReference type="ARBA" id="ARBA00022729"/>
    </source>
</evidence>
<comment type="similarity">
    <text evidence="1">Belongs to the enterotoxin A family.</text>
</comment>
<feature type="coiled-coil region" evidence="7">
    <location>
        <begin position="19"/>
        <end position="46"/>
    </location>
</feature>
<keyword evidence="3" id="KW-0732">Signal</keyword>
<dbReference type="Gene3D" id="3.10.350.10">
    <property type="entry name" value="LysM domain"/>
    <property type="match status" value="1"/>
</dbReference>
<comment type="caution">
    <text evidence="11">The sequence shown here is derived from an EMBL/GenBank/DDBJ whole genome shotgun (WGS) entry which is preliminary data.</text>
</comment>
<feature type="region of interest" description="Disordered" evidence="8">
    <location>
        <begin position="2320"/>
        <end position="2367"/>
    </location>
</feature>
<evidence type="ECO:0000256" key="7">
    <source>
        <dbReference type="SAM" id="Coils"/>
    </source>
</evidence>
<feature type="compositionally biased region" description="Polar residues" evidence="8">
    <location>
        <begin position="253"/>
        <end position="269"/>
    </location>
</feature>
<keyword evidence="2" id="KW-0800">Toxin</keyword>
<keyword evidence="9" id="KW-1133">Transmembrane helix</keyword>
<gene>
    <name evidence="11" type="ORF">RFM23_22490</name>
</gene>
<reference evidence="11 12" key="1">
    <citation type="submission" date="2023-08" db="EMBL/GenBank/DDBJ databases">
        <title>Implementing the SeqCode for naming new Mesorhizobium species isolated from Vachellia karroo root nodules.</title>
        <authorList>
            <person name="Van Lill M."/>
        </authorList>
    </citation>
    <scope>NUCLEOTIDE SEQUENCE [LARGE SCALE GENOMIC DNA]</scope>
    <source>
        <strain evidence="11 12">VK4B</strain>
    </source>
</reference>
<keyword evidence="4" id="KW-0260">Enterotoxin</keyword>
<feature type="region of interest" description="Disordered" evidence="8">
    <location>
        <begin position="3569"/>
        <end position="3596"/>
    </location>
</feature>
<evidence type="ECO:0000256" key="6">
    <source>
        <dbReference type="ARBA" id="ARBA00023157"/>
    </source>
</evidence>
<feature type="region of interest" description="Disordered" evidence="8">
    <location>
        <begin position="1498"/>
        <end position="1532"/>
    </location>
</feature>
<keyword evidence="9" id="KW-0812">Transmembrane</keyword>
<dbReference type="Gene3D" id="3.80.10.10">
    <property type="entry name" value="Ribonuclease Inhibitor"/>
    <property type="match status" value="1"/>
</dbReference>
<dbReference type="PROSITE" id="PS51782">
    <property type="entry name" value="LYSM"/>
    <property type="match status" value="2"/>
</dbReference>
<dbReference type="InterPro" id="IPR001144">
    <property type="entry name" value="Enterotoxin_A"/>
</dbReference>
<dbReference type="InterPro" id="IPR036779">
    <property type="entry name" value="LysM_dom_sf"/>
</dbReference>
<dbReference type="SUPFAM" id="SSF56399">
    <property type="entry name" value="ADP-ribosylation"/>
    <property type="match status" value="1"/>
</dbReference>
<dbReference type="PANTHER" id="PTHR33734">
    <property type="entry name" value="LYSM DOMAIN-CONTAINING GPI-ANCHORED PROTEIN 2"/>
    <property type="match status" value="1"/>
</dbReference>
<sequence length="3654" mass="389374">MVRPITLAKPPVQPQKVDAKANAAQVARLEAQAAQLREQIRLANRMGERDWAAQARQQLAQVNSELSSLQPPPVAVPAMPGVNVVNASAGTSGNGATVAPALYVRPDLAATAATVKLDGGPAEENPKDATTARNIVNDVTGGKSIDQIASARGMTREQVIAALRSGGMTVSTTDPTSGNGDVQTTKITDGSGRTVTQYYDYQHDSYYTSVQAQPNGAATTTPVRDGLGRKETSSYNPDTGAITTRYEDDLGTGTVTERTSMPNGTSVETVTPGAGPSLPVTTVTGPDGRKTILAASQDPGGASTHNIKQDLADGKSIEQIAQENGLTSEQVIAELQAAGYKVTATSSSDAQSVELADPRTGDKTVYSYDYQHDVRTVTTTADGKKTSQSIDGNGTETKTVTDKDGRVTMTVTEKINGGKPVEYEVKPGDNLTLIARKYGVSLDDLRRTNPGLFDSARDPDVINAGEKVTIEDGTRTTVKVTFNGYTLTTTPDGSMTLHNDTTGSELKIEVGTAQQALAELLMKINPQSKDPEQAKTDTVLKTILEGVLGGASPELAQEVADKQQAVKDAIKQYGGGRPATPNLDGSATSVGPFGEPPSATAPSGGKWVPLMVDGSWQWFDPEVAKAIAAENAVIARLGEAQAKPEQSGAQLDVYALDPEFKGAVNSAETTLDKVLAPYGLQWQAPEPKGTLADAQKRLTTANSMLQSASTARAEYAQGEKNLLDALGKQATLPMLSDPSKPSVGPVGGPSREETNLQGKAEHAGVTQLFINAALHTARGNKATIDQMVSATELELYGVKSGSPEYTEINGRLEGLKGLQGPAASQVTLAEAYEEFGVAQKDAADLAVDVEPIKQALVAQAKQRNPHHFDWDGYTNGEGDFTGKLKSQQVIEENGQLYLVNTYENDVFSDKDGNDTPVLKYALTYDLGDKNIRDDFRNNPLNKQWQELLASTQSSASAPVCTPNGTGSQSALAAAKSKIVGVQVEQFDAKLKDAKAKLVDATTARDKAITEHGGGTVEAPAGTLQPGEKPVKVTVNGRELWVAPEVAAAYEKSGPGAIGASGKSVRIEMDGQWLWVHPEVAAAEIDRGLAETEKTQLETWNKDVRPAMVAARDWYGFYASNPKLLTYGNEEHEARLKNTYFEEHKDQALAGYQVRLKQLYDNGFTGEYKQYKPGELSGTVARTLGLDESSEGVTKVTGEITDRAGENAEVKVVPIFSLDGGMESSTALFAIKNDGKEIGYVDSSGKYYGSFDEFQHENRIFSQNGKLILAKGGDMKLGADGFSLDEVEIADARKVDFWDKATDIGLGIVAGAATIVSFVPGGQWAIPIAITSGAALGGKTLYKEGEHLLQGGDFDSQSAWNVATGVTAFLPVGAGALRTFGLARAGLSTSEAFAGGFGMARMSDASWGIGKLRVNVTQSSYAEQAASYLQSGSKLTNTAWGLDAGGVVTGIPVLARSAEDLARHGGEMSFAELANAIMGIGTGAVGTGLGGRSLLYNMPGASGPRGGDATPTSGFPPPGGPDSGPGPRAVYAMGQDGVYRPTGEYVMPDPNEIVIQGEVIGETSGQPGPGFSAREGAGNPVGQRALPAGKSEGQNQPPSTGDKTDPSGNSQPSRPIVLHEPFEGAGSGDPTMLPGRDPDGLAVRSPANPTDGDPIIVSNKPTVTEVPVHLVWDPETRSFTGTPERDTGGYVYTSGKDPKTPSAYLDGLTTEQLVTRYEQEKSYYSSHELAERYGPDGIPETARRTADESAAPGANPLAGVEPAKQKNWGDFRISALGRVRFNSDPVNMAVHSIPGMPEALQLGSPTWRSYMVGLGTRTDYRALWQAFADSLKYRSLEPARYSLGKELGISIRPNEHRNITLAQLGLKVQRQTAFQFKGQDLLDAARQRLFGEASDSVFTVMPRSASVEGPAGNQGWAVELTFSLALRSKSAILKDGESDFLRQTADGKTEFSEFHGDVPYRKVYLEDKYYLTSLLSVEKRYEVAMDATLPKGTIVNSDFVDANKGVLDRLRLRAQFVVKDEHTAQALADNPDMSTIRTLVASGEIDAQKSILFIPGSASGMRQSAVPGLALGETIVDLTGKSRRVWDAGASRLEVIVNEAFHKFLPSPDRILLRKLPAPYNHYVRSGGPIYVNLFGKREAVASTLDVTLAVRSPALKLRVPSVPFLQLPLAFTGEIRFFYRTNLPEVAPIVAKGDFVGREFTFADNLPVEIAVPRWLHELGQRADSGGGLAFPRGGKASFGKWLDELETTATPSQKADIEAFRQSTLLSLKDEAFIPPGAMSAVRDFLETQAKPIEMPPPEFIYLAPSDQQQALARWYQEQGVAPSPSDRPVWFRRPAPPAGNPAPGQDAAAGAANAASAGKRPPRTLQLQDESGNVITATMLGNGPNSPEQVYVPPADGPKARGDEPELMDKSHILYRDPETGEAYVLPWVRGGSQDHVPGSQGRPEGEAVPPQAMPARKAIEAAPPTTYSLQQVRNMRQPEKWKAGETYTRELNGSLGEAHFPVAANPGGPHPVFGEGGRYVDSPVFKSPDVIEAIEVKTYHRWTTINGVAQMREVPLTPKLQEQINKDVALRNENPAYQPRWVFLDAPPSAELQRALDDAGIVGNIFGHSKPATATPQSQPASSQVAAGRTIHLQDRNGEVIVAAMLGTDPRSPEQVYVPPSDGPRAPADAPEVQDKTHILVYDPDTGEAVVLPWIRGASDDHVPGSLPQEGDQPANAAEEASNAGRPSRGNVGPYVFRADTRSPSEIRDAGGFSPPPPTGIWVGNPQGIALSNYVMGNTHGRFVGTSRSVSGAKTFVAEESRGARQQGYTYLYTLNPSRPRLHVPTEFEAMGRPVGDRMARVDETAIDGTIPWSEVYGWRMMDPDGNFVGGFTRNEDAVAPGVSTPERPQIILRPADEFWDVSAPTETPVTEAAVNEAPPLGSEAPQVLNASAEVSSAGAAWPPTPDRGRAVFDPASGKFVGLELPVNSTAEPGFAEPVRAPTGPEVRSLSADQIPGLTDAQLHAIKPEHIAKLTPEQVAALSPEQFGQLTFDQVAALRPKQLHAVSAEQLQAIRPSRLQAIAPGRISALRPDQVAALSPEQLAGLTVEQVRKLTPDQLAGLSDEQRNAFTPEQFAAMRPAQFGHLDATQFAALNPDLVAARNPMTTAQLSPDHISALTREQLGALTIHQVEALTKQQIAALTPQQLGELGPGQLRKFTPTQFAWMSTEQTNALSVLQVTTFRATHNKAMTPDQAASVDLALSHARMRENAQALATFGGMSTTSYALWSSLPPTWSATAAAVAFGVRGFVFGSQAIFPNATANHKPFGRFLNALGGATFIAAAPGAATGMIQGKDLVVNSTFSLGNVVYGTKSMLQSFTGRPVIRNVAEHLAGPGYVLGCAVYTLHSWPAPIATVAGTLFTFGCAEFWASAIRTDRMNRRSVPRTDADMAAAEKADKRWGAWDRWTLGITFGVGMLLFSLDSLLAKPWEGAPASPPDPKKPDGDASSQQPDDPSDVPPQTPPEDFPQLVVSADDGLNLRTQPDGDSSVATVLQPGTFVEQTAKPSTDPSGEAWIPVEGFGPDGKMHSGWVSSDHVEVHPDGSSNAEGRTNPTLEKGGYQWVEVKSGDSIRLIARTHSADVAETVVLNMDHILSPDQIFSGDRIYLPVTSVG</sequence>
<keyword evidence="6" id="KW-1015">Disulfide bond</keyword>
<feature type="region of interest" description="Disordered" evidence="8">
    <location>
        <begin position="168"/>
        <end position="188"/>
    </location>
</feature>
<feature type="compositionally biased region" description="Polar residues" evidence="8">
    <location>
        <begin position="1591"/>
        <end position="1612"/>
    </location>
</feature>
<proteinExistence type="inferred from homology"/>
<dbReference type="Proteomes" id="UP001276564">
    <property type="component" value="Unassembled WGS sequence"/>
</dbReference>
<evidence type="ECO:0000259" key="10">
    <source>
        <dbReference type="PROSITE" id="PS51782"/>
    </source>
</evidence>
<organism evidence="11 12">
    <name type="scientific">Mesorhizobium abyssinicae</name>
    <dbReference type="NCBI Taxonomy" id="1209958"/>
    <lineage>
        <taxon>Bacteria</taxon>
        <taxon>Pseudomonadati</taxon>
        <taxon>Pseudomonadota</taxon>
        <taxon>Alphaproteobacteria</taxon>
        <taxon>Hyphomicrobiales</taxon>
        <taxon>Phyllobacteriaceae</taxon>
        <taxon>Mesorhizobium</taxon>
    </lineage>
</organism>
<dbReference type="PANTHER" id="PTHR33734:SF22">
    <property type="entry name" value="MEMBRANE-BOUND LYTIC MUREIN TRANSGLYCOSYLASE D"/>
    <property type="match status" value="1"/>
</dbReference>
<dbReference type="SUPFAM" id="SSF54106">
    <property type="entry name" value="LysM domain"/>
    <property type="match status" value="1"/>
</dbReference>
<evidence type="ECO:0000256" key="2">
    <source>
        <dbReference type="ARBA" id="ARBA00022656"/>
    </source>
</evidence>
<feature type="region of interest" description="Disordered" evidence="8">
    <location>
        <begin position="214"/>
        <end position="287"/>
    </location>
</feature>
<dbReference type="SMART" id="SM00257">
    <property type="entry name" value="LysM"/>
    <property type="match status" value="2"/>
</dbReference>
<evidence type="ECO:0000256" key="5">
    <source>
        <dbReference type="ARBA" id="ARBA00023026"/>
    </source>
</evidence>
<feature type="compositionally biased region" description="Polar residues" evidence="8">
    <location>
        <begin position="383"/>
        <end position="398"/>
    </location>
</feature>
<evidence type="ECO:0000313" key="12">
    <source>
        <dbReference type="Proteomes" id="UP001276564"/>
    </source>
</evidence>